<dbReference type="PANTHER" id="PTHR48200">
    <property type="entry name" value="PROTEIN, PUTATIVE-RELATED"/>
    <property type="match status" value="1"/>
</dbReference>
<comment type="caution">
    <text evidence="2">The sequence shown here is derived from an EMBL/GenBank/DDBJ whole genome shotgun (WGS) entry which is preliminary data.</text>
</comment>
<dbReference type="EMBL" id="JABEZV010000009">
    <property type="protein sequence ID" value="MBA0721335.1"/>
    <property type="molecule type" value="Genomic_DNA"/>
</dbReference>
<proteinExistence type="predicted"/>
<evidence type="ECO:0000313" key="3">
    <source>
        <dbReference type="Proteomes" id="UP000593574"/>
    </source>
</evidence>
<accession>A0A7J9ABG1</accession>
<keyword evidence="3" id="KW-1185">Reference proteome</keyword>
<feature type="domain" description="DUF7745" evidence="1">
    <location>
        <begin position="15"/>
        <end position="91"/>
    </location>
</feature>
<name>A0A7J9ABG1_9ROSI</name>
<organism evidence="2 3">
    <name type="scientific">Gossypium laxum</name>
    <dbReference type="NCBI Taxonomy" id="34288"/>
    <lineage>
        <taxon>Eukaryota</taxon>
        <taxon>Viridiplantae</taxon>
        <taxon>Streptophyta</taxon>
        <taxon>Embryophyta</taxon>
        <taxon>Tracheophyta</taxon>
        <taxon>Spermatophyta</taxon>
        <taxon>Magnoliopsida</taxon>
        <taxon>eudicotyledons</taxon>
        <taxon>Gunneridae</taxon>
        <taxon>Pentapetalae</taxon>
        <taxon>rosids</taxon>
        <taxon>malvids</taxon>
        <taxon>Malvales</taxon>
        <taxon>Malvaceae</taxon>
        <taxon>Malvoideae</taxon>
        <taxon>Gossypium</taxon>
    </lineage>
</organism>
<dbReference type="InterPro" id="IPR056647">
    <property type="entry name" value="DUF7745"/>
</dbReference>
<evidence type="ECO:0000259" key="1">
    <source>
        <dbReference type="Pfam" id="PF24924"/>
    </source>
</evidence>
<dbReference type="Proteomes" id="UP000593574">
    <property type="component" value="Unassembled WGS sequence"/>
</dbReference>
<dbReference type="AlphaFoldDB" id="A0A7J9ABG1"/>
<dbReference type="PANTHER" id="PTHR48200:SF1">
    <property type="entry name" value="AMINOTRANSFERASE-LIKE PLANT MOBILE DOMAIN-CONTAINING PROTEIN"/>
    <property type="match status" value="1"/>
</dbReference>
<gene>
    <name evidence="2" type="ORF">Golax_008891</name>
</gene>
<dbReference type="Pfam" id="PF24924">
    <property type="entry name" value="DUF7745"/>
    <property type="match status" value="1"/>
</dbReference>
<protein>
    <recommendedName>
        <fullName evidence="1">DUF7745 domain-containing protein</fullName>
    </recommendedName>
</protein>
<sequence>MVRENTTREGQQREDETKQLFYCNYGDLAYLLDVKVDKHLFRALTQYWNPTYSCFTFGKVDLVPTVEEYTTLLHCLRIQADKAYSRATNVSTFLKKPNEHNRDE</sequence>
<evidence type="ECO:0000313" key="2">
    <source>
        <dbReference type="EMBL" id="MBA0721335.1"/>
    </source>
</evidence>
<reference evidence="2 3" key="1">
    <citation type="journal article" date="2019" name="Genome Biol. Evol.">
        <title>Insights into the evolution of the New World diploid cottons (Gossypium, subgenus Houzingenia) based on genome sequencing.</title>
        <authorList>
            <person name="Grover C.E."/>
            <person name="Arick M.A. 2nd"/>
            <person name="Thrash A."/>
            <person name="Conover J.L."/>
            <person name="Sanders W.S."/>
            <person name="Peterson D.G."/>
            <person name="Frelichowski J.E."/>
            <person name="Scheffler J.A."/>
            <person name="Scheffler B.E."/>
            <person name="Wendel J.F."/>
        </authorList>
    </citation>
    <scope>NUCLEOTIDE SEQUENCE [LARGE SCALE GENOMIC DNA]</scope>
    <source>
        <strain evidence="2">4</strain>
        <tissue evidence="2">Leaf</tissue>
    </source>
</reference>